<organism evidence="2 3">
    <name type="scientific">Catenulispora pinistramenti</name>
    <dbReference type="NCBI Taxonomy" id="2705254"/>
    <lineage>
        <taxon>Bacteria</taxon>
        <taxon>Bacillati</taxon>
        <taxon>Actinomycetota</taxon>
        <taxon>Actinomycetes</taxon>
        <taxon>Catenulisporales</taxon>
        <taxon>Catenulisporaceae</taxon>
        <taxon>Catenulispora</taxon>
    </lineage>
</organism>
<evidence type="ECO:0000256" key="1">
    <source>
        <dbReference type="SAM" id="Phobius"/>
    </source>
</evidence>
<evidence type="ECO:0000313" key="3">
    <source>
        <dbReference type="Proteomes" id="UP000730482"/>
    </source>
</evidence>
<gene>
    <name evidence="2" type="ORF">KGQ19_00670</name>
</gene>
<name>A0ABS5KGG6_9ACTN</name>
<proteinExistence type="predicted"/>
<dbReference type="EMBL" id="JAAFYZ010000002">
    <property type="protein sequence ID" value="MBS2545372.1"/>
    <property type="molecule type" value="Genomic_DNA"/>
</dbReference>
<evidence type="ECO:0008006" key="4">
    <source>
        <dbReference type="Google" id="ProtNLM"/>
    </source>
</evidence>
<keyword evidence="1" id="KW-0472">Membrane</keyword>
<keyword evidence="1" id="KW-1133">Transmembrane helix</keyword>
<comment type="caution">
    <text evidence="2">The sequence shown here is derived from an EMBL/GenBank/DDBJ whole genome shotgun (WGS) entry which is preliminary data.</text>
</comment>
<dbReference type="RefSeq" id="WP_212007038.1">
    <property type="nucleotide sequence ID" value="NZ_JAAFYZ010000002.1"/>
</dbReference>
<keyword evidence="3" id="KW-1185">Reference proteome</keyword>
<feature type="transmembrane region" description="Helical" evidence="1">
    <location>
        <begin position="30"/>
        <end position="55"/>
    </location>
</feature>
<accession>A0ABS5KGG6</accession>
<protein>
    <recommendedName>
        <fullName evidence="4">DUF2970 domain-containing protein</fullName>
    </recommendedName>
</protein>
<keyword evidence="1" id="KW-0812">Transmembrane</keyword>
<evidence type="ECO:0000313" key="2">
    <source>
        <dbReference type="EMBL" id="MBS2545372.1"/>
    </source>
</evidence>
<reference evidence="2 3" key="1">
    <citation type="submission" date="2020-02" db="EMBL/GenBank/DDBJ databases">
        <title>Acidophilic actinobacteria isolated from forest soil.</title>
        <authorList>
            <person name="Golinska P."/>
        </authorList>
    </citation>
    <scope>NUCLEOTIDE SEQUENCE [LARGE SCALE GENOMIC DNA]</scope>
    <source>
        <strain evidence="2 3">NL8</strain>
    </source>
</reference>
<sequence>MSDKMLKAQVKATMLRARLRQIRDDDSGEILPWVLLTLGLLGVVATVVAAITTWATTKSGDITSH</sequence>
<dbReference type="Proteomes" id="UP000730482">
    <property type="component" value="Unassembled WGS sequence"/>
</dbReference>